<feature type="region of interest" description="Disordered" evidence="1">
    <location>
        <begin position="534"/>
        <end position="562"/>
    </location>
</feature>
<dbReference type="OrthoDB" id="6614503at2759"/>
<dbReference type="InParanoid" id="A0A6I8U9S2"/>
<name>A0A6I8U9S2_AEDAE</name>
<accession>A0A6I8U9S2</accession>
<evidence type="ECO:0000313" key="4">
    <source>
        <dbReference type="Proteomes" id="UP000008820"/>
    </source>
</evidence>
<proteinExistence type="predicted"/>
<protein>
    <submittedName>
        <fullName evidence="3">Uncharacterized protein</fullName>
    </submittedName>
</protein>
<evidence type="ECO:0000256" key="2">
    <source>
        <dbReference type="SAM" id="Phobius"/>
    </source>
</evidence>
<feature type="compositionally biased region" description="Basic and acidic residues" evidence="1">
    <location>
        <begin position="536"/>
        <end position="546"/>
    </location>
</feature>
<keyword evidence="2" id="KW-0812">Transmembrane</keyword>
<keyword evidence="2" id="KW-1133">Transmembrane helix</keyword>
<dbReference type="AlphaFoldDB" id="A0A6I8U9S2"/>
<feature type="transmembrane region" description="Helical" evidence="2">
    <location>
        <begin position="363"/>
        <end position="385"/>
    </location>
</feature>
<reference evidence="3" key="2">
    <citation type="submission" date="2020-05" db="UniProtKB">
        <authorList>
            <consortium name="EnsemblMetazoa"/>
        </authorList>
    </citation>
    <scope>IDENTIFICATION</scope>
    <source>
        <strain evidence="3">LVP_AGWG</strain>
    </source>
</reference>
<gene>
    <name evidence="3" type="primary">110679370</name>
</gene>
<feature type="region of interest" description="Disordered" evidence="1">
    <location>
        <begin position="447"/>
        <end position="476"/>
    </location>
</feature>
<keyword evidence="2" id="KW-0472">Membrane</keyword>
<keyword evidence="4" id="KW-1185">Reference proteome</keyword>
<feature type="transmembrane region" description="Helical" evidence="2">
    <location>
        <begin position="12"/>
        <end position="30"/>
    </location>
</feature>
<dbReference type="Proteomes" id="UP000008820">
    <property type="component" value="Chromosome 1"/>
</dbReference>
<evidence type="ECO:0000313" key="3">
    <source>
        <dbReference type="EnsemblMetazoa" id="AAEL027185-PA"/>
    </source>
</evidence>
<evidence type="ECO:0000256" key="1">
    <source>
        <dbReference type="SAM" id="MobiDB-lite"/>
    </source>
</evidence>
<sequence length="562" mass="64786">MQIAYVDRSVGAILSVYLYSLLIVLLSMNINSAQVINDVTPIDNRQSYGTVLYNSVGRCFDMNDPRIIEAKRIFQDLMPYRKKKFDPLSDEIVQSLLLYFSSASRVVDKLITKNDVVVAAWYDTTGDYLHSYLYPVTKYCFYSGNVSYFSVQNVQEYFKKIKLRLDTDGNGWSNLDLDASGFQSSIQVLKTYQNYTKCSELSFNSSVEIPLPRLEIDDDSKEVISLWVPLKSRQVYDPRTKASLSILRIYVETVLHCTSSGKQTYQFAVRFMQWIEENLKKCLTDATFYPGLESILRIKKTFEAEVAIRSVRKKSVIEADHESNSGLMRLMDSLLGSDDSTETENDDSDETTEDERRWMRIKLLTATVFFAIFFLVLVVVVSVKLRMNRKAMKRKAAVKKEHFKPWDRKRFSKRRGDHSEEEVLLMMEKQPNASETSESGWRHVRPQLRHDRGKQQQPTTSRQIPPFSDTEEDDFLPFQPKKFSSEKVPLVANENPKKKSRCGRGCLCVSCIRKPKNHHEPQDLQNNSAYKLANKAVDRDGERTKAELPTTKPAAKEKSSLR</sequence>
<organism evidence="3 4">
    <name type="scientific">Aedes aegypti</name>
    <name type="common">Yellowfever mosquito</name>
    <name type="synonym">Culex aegypti</name>
    <dbReference type="NCBI Taxonomy" id="7159"/>
    <lineage>
        <taxon>Eukaryota</taxon>
        <taxon>Metazoa</taxon>
        <taxon>Ecdysozoa</taxon>
        <taxon>Arthropoda</taxon>
        <taxon>Hexapoda</taxon>
        <taxon>Insecta</taxon>
        <taxon>Pterygota</taxon>
        <taxon>Neoptera</taxon>
        <taxon>Endopterygota</taxon>
        <taxon>Diptera</taxon>
        <taxon>Nematocera</taxon>
        <taxon>Culicoidea</taxon>
        <taxon>Culicidae</taxon>
        <taxon>Culicinae</taxon>
        <taxon>Aedini</taxon>
        <taxon>Aedes</taxon>
        <taxon>Stegomyia</taxon>
    </lineage>
</organism>
<dbReference type="EnsemblMetazoa" id="AAEL027185-RA">
    <property type="protein sequence ID" value="AAEL027185-PA"/>
    <property type="gene ID" value="AAEL027185"/>
</dbReference>
<reference evidence="3 4" key="1">
    <citation type="submission" date="2017-06" db="EMBL/GenBank/DDBJ databases">
        <title>Aedes aegypti genome working group (AGWG) sequencing and assembly.</title>
        <authorList>
            <consortium name="Aedes aegypti Genome Working Group (AGWG)"/>
            <person name="Matthews B.J."/>
        </authorList>
    </citation>
    <scope>NUCLEOTIDE SEQUENCE [LARGE SCALE GENOMIC DNA]</scope>
    <source>
        <strain evidence="3 4">LVP_AGWG</strain>
    </source>
</reference>